<dbReference type="GO" id="GO:0016881">
    <property type="term" value="F:acid-amino acid ligase activity"/>
    <property type="evidence" value="ECO:0007669"/>
    <property type="project" value="InterPro"/>
</dbReference>
<dbReference type="AlphaFoldDB" id="A0A2M7BYL2"/>
<comment type="caution">
    <text evidence="7">The sequence shown here is derived from an EMBL/GenBank/DDBJ whole genome shotgun (WGS) entry which is preliminary data.</text>
</comment>
<dbReference type="SUPFAM" id="SSF53244">
    <property type="entry name" value="MurD-like peptide ligases, peptide-binding domain"/>
    <property type="match status" value="1"/>
</dbReference>
<name>A0A2M7BYL2_9BACT</name>
<dbReference type="InterPro" id="IPR013221">
    <property type="entry name" value="Mur_ligase_cen"/>
</dbReference>
<keyword evidence="1" id="KW-0436">Ligase</keyword>
<organism evidence="7 8">
    <name type="scientific">Candidatus Nealsonbacteria bacterium CG03_land_8_20_14_0_80_36_12</name>
    <dbReference type="NCBI Taxonomy" id="1974701"/>
    <lineage>
        <taxon>Bacteria</taxon>
        <taxon>Candidatus Nealsoniibacteriota</taxon>
    </lineage>
</organism>
<evidence type="ECO:0000256" key="1">
    <source>
        <dbReference type="ARBA" id="ARBA00022598"/>
    </source>
</evidence>
<keyword evidence="4" id="KW-0812">Transmembrane</keyword>
<keyword evidence="4" id="KW-0472">Membrane</keyword>
<dbReference type="Proteomes" id="UP000230324">
    <property type="component" value="Unassembled WGS sequence"/>
</dbReference>
<feature type="domain" description="Mur ligase central" evidence="6">
    <location>
        <begin position="180"/>
        <end position="371"/>
    </location>
</feature>
<dbReference type="InterPro" id="IPR051046">
    <property type="entry name" value="MurCDEF_CellWall_CoF430Synth"/>
</dbReference>
<feature type="domain" description="Mur ligase C-terminal" evidence="5">
    <location>
        <begin position="395"/>
        <end position="516"/>
    </location>
</feature>
<dbReference type="Pfam" id="PF02875">
    <property type="entry name" value="Mur_ligase_C"/>
    <property type="match status" value="1"/>
</dbReference>
<dbReference type="Gene3D" id="3.40.1190.10">
    <property type="entry name" value="Mur-like, catalytic domain"/>
    <property type="match status" value="1"/>
</dbReference>
<evidence type="ECO:0000256" key="4">
    <source>
        <dbReference type="SAM" id="Phobius"/>
    </source>
</evidence>
<dbReference type="InterPro" id="IPR036615">
    <property type="entry name" value="Mur_ligase_C_dom_sf"/>
</dbReference>
<evidence type="ECO:0000259" key="5">
    <source>
        <dbReference type="Pfam" id="PF02875"/>
    </source>
</evidence>
<evidence type="ECO:0000256" key="2">
    <source>
        <dbReference type="ARBA" id="ARBA00022741"/>
    </source>
</evidence>
<feature type="transmembrane region" description="Helical" evidence="4">
    <location>
        <begin position="56"/>
        <end position="83"/>
    </location>
</feature>
<dbReference type="GO" id="GO:0005524">
    <property type="term" value="F:ATP binding"/>
    <property type="evidence" value="ECO:0007669"/>
    <property type="project" value="UniProtKB-KW"/>
</dbReference>
<dbReference type="InterPro" id="IPR036565">
    <property type="entry name" value="Mur-like_cat_sf"/>
</dbReference>
<evidence type="ECO:0000313" key="7">
    <source>
        <dbReference type="EMBL" id="PIV12756.1"/>
    </source>
</evidence>
<keyword evidence="4" id="KW-1133">Transmembrane helix</keyword>
<accession>A0A2M7BYL2</accession>
<feature type="transmembrane region" description="Helical" evidence="4">
    <location>
        <begin position="103"/>
        <end position="122"/>
    </location>
</feature>
<protein>
    <recommendedName>
        <fullName evidence="9">Mur ligase central domain-containing protein</fullName>
    </recommendedName>
</protein>
<feature type="transmembrane region" description="Helical" evidence="4">
    <location>
        <begin position="128"/>
        <end position="157"/>
    </location>
</feature>
<sequence length="528" mass="60915">MKFLFLFLWLAIISKKLSFWIWLWQLKEYHLGRFLAHFQTAKGKELIINQLLTVKLFLILGLFFYFPIFFPILILVYFLETLFTFRHLLKRTFKFPVFTKKALFLLFFGFCLIVLIFGSFWKKPLSEFTIFLLISDILALGIFSGLVLFFQPLTFFWQRIIIQKAKRKREKFKDLISIGITGSYGKTSTKEFLAEILSEKYKVLKTKEHQNSEVGISLCILKELKPEHHVFVCEMGAYQRGGIRLLSSIVKPKIGILTGLNEQHMATFGSQENIIKTKFELIESLPNNGLAIFNGNDKNCHELYNRRSDVRKLEIGARRRNKLDIWAENIAVEKESLSFKVFCRDGEEADFKLNLIGTQNVENILLAACCAKELGMNLKEIAGACQKIKPQEKTMKLKRGKGDITIIDDSYSANPQGVISALDYLKIYSGKKIIIIPCLIELGPASKEVHKRIGEKIGQVCDLAIITTEDRFKEIKEEAIGKGMKEENILFIENPQKIFEKVREFSNEDDVILLEGRIPNQLLNLLIR</sequence>
<dbReference type="Pfam" id="PF08245">
    <property type="entry name" value="Mur_ligase_M"/>
    <property type="match status" value="1"/>
</dbReference>
<proteinExistence type="predicted"/>
<evidence type="ECO:0008006" key="9">
    <source>
        <dbReference type="Google" id="ProtNLM"/>
    </source>
</evidence>
<keyword evidence="3" id="KW-0067">ATP-binding</keyword>
<dbReference type="EMBL" id="PEUV01000017">
    <property type="protein sequence ID" value="PIV12756.1"/>
    <property type="molecule type" value="Genomic_DNA"/>
</dbReference>
<dbReference type="PANTHER" id="PTHR43024:SF1">
    <property type="entry name" value="UDP-N-ACETYLMURAMOYL-TRIPEPTIDE--D-ALANYL-D-ALANINE LIGASE"/>
    <property type="match status" value="1"/>
</dbReference>
<dbReference type="InterPro" id="IPR004101">
    <property type="entry name" value="Mur_ligase_C"/>
</dbReference>
<evidence type="ECO:0000256" key="3">
    <source>
        <dbReference type="ARBA" id="ARBA00022840"/>
    </source>
</evidence>
<keyword evidence="2" id="KW-0547">Nucleotide-binding</keyword>
<dbReference type="PANTHER" id="PTHR43024">
    <property type="entry name" value="UDP-N-ACETYLMURAMOYL-TRIPEPTIDE--D-ALANYL-D-ALANINE LIGASE"/>
    <property type="match status" value="1"/>
</dbReference>
<reference evidence="8" key="1">
    <citation type="submission" date="2017-09" db="EMBL/GenBank/DDBJ databases">
        <title>Depth-based differentiation of microbial function through sediment-hosted aquifers and enrichment of novel symbionts in the deep terrestrial subsurface.</title>
        <authorList>
            <person name="Probst A.J."/>
            <person name="Ladd B."/>
            <person name="Jarett J.K."/>
            <person name="Geller-Mcgrath D.E."/>
            <person name="Sieber C.M.K."/>
            <person name="Emerson J.B."/>
            <person name="Anantharaman K."/>
            <person name="Thomas B.C."/>
            <person name="Malmstrom R."/>
            <person name="Stieglmeier M."/>
            <person name="Klingl A."/>
            <person name="Woyke T."/>
            <person name="Ryan C.M."/>
            <person name="Banfield J.F."/>
        </authorList>
    </citation>
    <scope>NUCLEOTIDE SEQUENCE [LARGE SCALE GENOMIC DNA]</scope>
</reference>
<evidence type="ECO:0000313" key="8">
    <source>
        <dbReference type="Proteomes" id="UP000230324"/>
    </source>
</evidence>
<dbReference type="Gene3D" id="3.90.190.20">
    <property type="entry name" value="Mur ligase, C-terminal domain"/>
    <property type="match status" value="1"/>
</dbReference>
<gene>
    <name evidence="7" type="ORF">COS47_00830</name>
</gene>
<dbReference type="SUPFAM" id="SSF53623">
    <property type="entry name" value="MurD-like peptide ligases, catalytic domain"/>
    <property type="match status" value="1"/>
</dbReference>
<evidence type="ECO:0000259" key="6">
    <source>
        <dbReference type="Pfam" id="PF08245"/>
    </source>
</evidence>